<organism evidence="2 3">
    <name type="scientific">Aulographum hederae CBS 113979</name>
    <dbReference type="NCBI Taxonomy" id="1176131"/>
    <lineage>
        <taxon>Eukaryota</taxon>
        <taxon>Fungi</taxon>
        <taxon>Dikarya</taxon>
        <taxon>Ascomycota</taxon>
        <taxon>Pezizomycotina</taxon>
        <taxon>Dothideomycetes</taxon>
        <taxon>Pleosporomycetidae</taxon>
        <taxon>Aulographales</taxon>
        <taxon>Aulographaceae</taxon>
    </lineage>
</organism>
<dbReference type="OrthoDB" id="4226666at2759"/>
<proteinExistence type="predicted"/>
<sequence>MALLWNSPPGRLASLAPTTASDGRKASHSHSPASSFVTSFGHSPESLLMDYCFVDGSNFSYSDIDLEHVDEDDAIEEGSHRESASASPMSNHQSEHTFDVANAFSIPGQFAVEQMPYLSSQNATANLLPYSGQYQSGHSPLPLHPGSQDAHQSRAQDSSPIHMPRQYMAQRSFSSSNTFNMAHYPPDPWNAIGEHRSPGVAPSSTVLFGPRSDPFIPTYAHANPMGSPSEHNLAATPSSSNSPLMTYPNLKADASLNPSPAVSMANDFSHSFPSEYGGNAFDFSNPSFQYQIHSHEHLQTPSIQTDNSYDFETPLDNQLDSAYSERSASLTGASEIKASPGPSCQPSAFVEQVFAVQSRPSDRAIQKRASRRAGGRQVGSHLNPDTAARTKLMREHGSCWLCCLQRDKCTPGEVCQRCSKRNSRPQQDHGLGCDRTKLTDLKDTFLPDFLTVQHLPKALLDFTDKHIRSWLSVSIKVKLTLIWGLPTVDLEMYEFEPKTGELERQFQYVLNPKTGKNERICKTSPPLGMMMIENTDKRRYDKFLNDVVDRHMDHFIKRCYGYESDDFQLRLLQLLAGYKPQEKDEIELLRQIFRLQVVTYIMCRTATIPNADREYILSKMRSYRRGTYSTACSPRMANRQLKYLCCSLQQQIMNDILKRLQQILRSSKGNGKWTSAFCAILGLAMVHEETQKIIHVDMDALHAMGQISRADADRKAESACREIDDRFGFVANLFRWKYNRSFTHNKSFNPLRDAGDPRMVGILGERNMGFVGKVTELILEKCRTPDNYLNERQHVGISTENKEKYTSRLVSRFLLSFWRP</sequence>
<feature type="region of interest" description="Disordered" evidence="1">
    <location>
        <begin position="360"/>
        <end position="383"/>
    </location>
</feature>
<gene>
    <name evidence="2" type="ORF">K402DRAFT_396850</name>
</gene>
<feature type="compositionally biased region" description="Polar residues" evidence="1">
    <location>
        <begin position="29"/>
        <end position="39"/>
    </location>
</feature>
<feature type="region of interest" description="Disordered" evidence="1">
    <location>
        <begin position="14"/>
        <end position="39"/>
    </location>
</feature>
<dbReference type="PANTHER" id="PTHR35392">
    <property type="entry name" value="ZN(II)2CYS6 TRANSCRIPTION FACTOR (EUROFUNG)-RELATED-RELATED"/>
    <property type="match status" value="1"/>
</dbReference>
<name>A0A6G1GQA6_9PEZI</name>
<dbReference type="Proteomes" id="UP000800041">
    <property type="component" value="Unassembled WGS sequence"/>
</dbReference>
<evidence type="ECO:0000313" key="3">
    <source>
        <dbReference type="Proteomes" id="UP000800041"/>
    </source>
</evidence>
<protein>
    <recommendedName>
        <fullName evidence="4">Zn(2)-C6 fungal-type domain-containing protein</fullName>
    </recommendedName>
</protein>
<feature type="region of interest" description="Disordered" evidence="1">
    <location>
        <begin position="75"/>
        <end position="94"/>
    </location>
</feature>
<dbReference type="AlphaFoldDB" id="A0A6G1GQA6"/>
<keyword evidence="3" id="KW-1185">Reference proteome</keyword>
<dbReference type="PANTHER" id="PTHR35392:SF1">
    <property type="entry name" value="ZN(II)2CYS6 TRANSCRIPTION FACTOR (EUROFUNG)"/>
    <property type="match status" value="1"/>
</dbReference>
<accession>A0A6G1GQA6</accession>
<dbReference type="InterPro" id="IPR052973">
    <property type="entry name" value="Fungal_sec-metab_reg_TF"/>
</dbReference>
<dbReference type="EMBL" id="ML977177">
    <property type="protein sequence ID" value="KAF1983133.1"/>
    <property type="molecule type" value="Genomic_DNA"/>
</dbReference>
<feature type="region of interest" description="Disordered" evidence="1">
    <location>
        <begin position="129"/>
        <end position="157"/>
    </location>
</feature>
<evidence type="ECO:0000313" key="2">
    <source>
        <dbReference type="EMBL" id="KAF1983133.1"/>
    </source>
</evidence>
<reference evidence="2" key="1">
    <citation type="journal article" date="2020" name="Stud. Mycol.">
        <title>101 Dothideomycetes genomes: a test case for predicting lifestyles and emergence of pathogens.</title>
        <authorList>
            <person name="Haridas S."/>
            <person name="Albert R."/>
            <person name="Binder M."/>
            <person name="Bloem J."/>
            <person name="Labutti K."/>
            <person name="Salamov A."/>
            <person name="Andreopoulos B."/>
            <person name="Baker S."/>
            <person name="Barry K."/>
            <person name="Bills G."/>
            <person name="Bluhm B."/>
            <person name="Cannon C."/>
            <person name="Castanera R."/>
            <person name="Culley D."/>
            <person name="Daum C."/>
            <person name="Ezra D."/>
            <person name="Gonzalez J."/>
            <person name="Henrissat B."/>
            <person name="Kuo A."/>
            <person name="Liang C."/>
            <person name="Lipzen A."/>
            <person name="Lutzoni F."/>
            <person name="Magnuson J."/>
            <person name="Mondo S."/>
            <person name="Nolan M."/>
            <person name="Ohm R."/>
            <person name="Pangilinan J."/>
            <person name="Park H.-J."/>
            <person name="Ramirez L."/>
            <person name="Alfaro M."/>
            <person name="Sun H."/>
            <person name="Tritt A."/>
            <person name="Yoshinaga Y."/>
            <person name="Zwiers L.-H."/>
            <person name="Turgeon B."/>
            <person name="Goodwin S."/>
            <person name="Spatafora J."/>
            <person name="Crous P."/>
            <person name="Grigoriev I."/>
        </authorList>
    </citation>
    <scope>NUCLEOTIDE SEQUENCE</scope>
    <source>
        <strain evidence="2">CBS 113979</strain>
    </source>
</reference>
<evidence type="ECO:0008006" key="4">
    <source>
        <dbReference type="Google" id="ProtNLM"/>
    </source>
</evidence>
<evidence type="ECO:0000256" key="1">
    <source>
        <dbReference type="SAM" id="MobiDB-lite"/>
    </source>
</evidence>